<feature type="non-terminal residue" evidence="1">
    <location>
        <position position="1"/>
    </location>
</feature>
<name>X1BR78_9ZZZZ</name>
<dbReference type="AlphaFoldDB" id="X1BR78"/>
<sequence length="128" mass="14065">QGVDLGAIAREFGKAVMYDRRVASSYETGHAIMTQPRALTLLQYAQNEIFEDTGNRILQSRGTTFNHSVIFGPNGLKFDLNVSEQTCGDIDIVLTATTKLVSLPDDIFGTGDTKDGVKYFNEIQVDNS</sequence>
<organism evidence="1">
    <name type="scientific">marine sediment metagenome</name>
    <dbReference type="NCBI Taxonomy" id="412755"/>
    <lineage>
        <taxon>unclassified sequences</taxon>
        <taxon>metagenomes</taxon>
        <taxon>ecological metagenomes</taxon>
    </lineage>
</organism>
<proteinExistence type="predicted"/>
<evidence type="ECO:0000313" key="1">
    <source>
        <dbReference type="EMBL" id="GAG97545.1"/>
    </source>
</evidence>
<protein>
    <submittedName>
        <fullName evidence="1">Uncharacterized protein</fullName>
    </submittedName>
</protein>
<dbReference type="EMBL" id="BART01019894">
    <property type="protein sequence ID" value="GAG97545.1"/>
    <property type="molecule type" value="Genomic_DNA"/>
</dbReference>
<comment type="caution">
    <text evidence="1">The sequence shown here is derived from an EMBL/GenBank/DDBJ whole genome shotgun (WGS) entry which is preliminary data.</text>
</comment>
<gene>
    <name evidence="1" type="ORF">S01H4_37095</name>
</gene>
<reference evidence="1" key="1">
    <citation type="journal article" date="2014" name="Front. Microbiol.">
        <title>High frequency of phylogenetically diverse reductive dehalogenase-homologous genes in deep subseafloor sedimentary metagenomes.</title>
        <authorList>
            <person name="Kawai M."/>
            <person name="Futagami T."/>
            <person name="Toyoda A."/>
            <person name="Takaki Y."/>
            <person name="Nishi S."/>
            <person name="Hori S."/>
            <person name="Arai W."/>
            <person name="Tsubouchi T."/>
            <person name="Morono Y."/>
            <person name="Uchiyama I."/>
            <person name="Ito T."/>
            <person name="Fujiyama A."/>
            <person name="Inagaki F."/>
            <person name="Takami H."/>
        </authorList>
    </citation>
    <scope>NUCLEOTIDE SEQUENCE</scope>
    <source>
        <strain evidence="1">Expedition CK06-06</strain>
    </source>
</reference>
<accession>X1BR78</accession>